<proteinExistence type="predicted"/>
<protein>
    <submittedName>
        <fullName evidence="1">Uncharacterized protein</fullName>
    </submittedName>
</protein>
<dbReference type="OrthoDB" id="5069709at2"/>
<keyword evidence="2" id="KW-1185">Reference proteome</keyword>
<accession>D3PXW0</accession>
<reference evidence="1 2" key="1">
    <citation type="journal article" date="2009" name="Stand. Genomic Sci.">
        <title>Complete genome sequence of Stackebrandtia nassauensis type strain (LLR-40K-21).</title>
        <authorList>
            <person name="Munk C."/>
            <person name="Lapidus A."/>
            <person name="Copeland A."/>
            <person name="Jando M."/>
            <person name="Mayilraj S."/>
            <person name="Glavina Del Rio T."/>
            <person name="Nolan M."/>
            <person name="Chen F."/>
            <person name="Lucas S."/>
            <person name="Tice H."/>
            <person name="Cheng J.F."/>
            <person name="Han C."/>
            <person name="Detter J.C."/>
            <person name="Bruce D."/>
            <person name="Goodwin L."/>
            <person name="Chain P."/>
            <person name="Pitluck S."/>
            <person name="Goker M."/>
            <person name="Ovchinikova G."/>
            <person name="Pati A."/>
            <person name="Ivanova N."/>
            <person name="Mavromatis K."/>
            <person name="Chen A."/>
            <person name="Palaniappan K."/>
            <person name="Land M."/>
            <person name="Hauser L."/>
            <person name="Chang Y.J."/>
            <person name="Jeffries C.D."/>
            <person name="Bristow J."/>
            <person name="Eisen J.A."/>
            <person name="Markowitz V."/>
            <person name="Hugenholtz P."/>
            <person name="Kyrpides N.C."/>
            <person name="Klenk H.P."/>
        </authorList>
    </citation>
    <scope>NUCLEOTIDE SEQUENCE [LARGE SCALE GENOMIC DNA]</scope>
    <source>
        <strain evidence="2">DSM 44728 / CIP 108903 / NRRL B-16338 / NBRC 102104 / LLR-40K-21</strain>
    </source>
</reference>
<dbReference type="eggNOG" id="COG4842">
    <property type="taxonomic scope" value="Bacteria"/>
</dbReference>
<evidence type="ECO:0000313" key="2">
    <source>
        <dbReference type="Proteomes" id="UP000000844"/>
    </source>
</evidence>
<name>D3PXW0_STANL</name>
<gene>
    <name evidence="1" type="ordered locus">Snas_5659</name>
</gene>
<organism evidence="1 2">
    <name type="scientific">Stackebrandtia nassauensis (strain DSM 44728 / CIP 108903 / NRRL B-16338 / NBRC 102104 / LLR-40K-21)</name>
    <dbReference type="NCBI Taxonomy" id="446470"/>
    <lineage>
        <taxon>Bacteria</taxon>
        <taxon>Bacillati</taxon>
        <taxon>Actinomycetota</taxon>
        <taxon>Actinomycetes</taxon>
        <taxon>Glycomycetales</taxon>
        <taxon>Glycomycetaceae</taxon>
        <taxon>Stackebrandtia</taxon>
    </lineage>
</organism>
<dbReference type="KEGG" id="sna:Snas_5659"/>
<evidence type="ECO:0000313" key="1">
    <source>
        <dbReference type="EMBL" id="ADD45289.1"/>
    </source>
</evidence>
<dbReference type="RefSeq" id="WP_013020860.1">
    <property type="nucleotide sequence ID" value="NC_013947.1"/>
</dbReference>
<dbReference type="EMBL" id="CP001778">
    <property type="protein sequence ID" value="ADD45289.1"/>
    <property type="molecule type" value="Genomic_DNA"/>
</dbReference>
<dbReference type="HOGENOM" id="CLU_064446_0_0_11"/>
<dbReference type="Proteomes" id="UP000000844">
    <property type="component" value="Chromosome"/>
</dbReference>
<dbReference type="STRING" id="446470.Snas_5659"/>
<sequence>MNDSLVAPVEESTTATSGLWLVEDTQTLIDAIESGSWVDGTIGGITVGLDALSVAMDPLGALASMAIGWLIEHVKPLRDALEEVTGDADKVNSYAKTWENVSTKLLDAGTKLQTAAHKDLETWQSPAANAYSIHADYTTNAVGGIGALAEVMSAATAGAGMLVATTRAIVRDLIADCVATLLVRIPEWLAEVGLTLGLGTPWVISQAASLIAKWVGRITNYLNSLVSSISNLQALLA</sequence>
<dbReference type="AlphaFoldDB" id="D3PXW0"/>